<sequence>MKPSNKESVQDTVARLRANRNQQQPKVGKNATHSIKEQTQLDTPTRSKASKNAKAVSAAERKTEANKIIKQLLLSELTQGQALKNLRINILGLKQDVFARLVDVSRKTLSDIENDRGSYNTEILNKVFKPFGLKVGLLPFSTDVLKSLLRDDEDEDE</sequence>
<dbReference type="Proteomes" id="UP001140979">
    <property type="component" value="Unassembled WGS sequence"/>
</dbReference>
<evidence type="ECO:0000259" key="2">
    <source>
        <dbReference type="PROSITE" id="PS50943"/>
    </source>
</evidence>
<name>A0A9X4ETV0_9VIBR</name>
<proteinExistence type="predicted"/>
<dbReference type="SUPFAM" id="SSF47413">
    <property type="entry name" value="lambda repressor-like DNA-binding domains"/>
    <property type="match status" value="1"/>
</dbReference>
<dbReference type="InterPro" id="IPR010982">
    <property type="entry name" value="Lambda_DNA-bd_dom_sf"/>
</dbReference>
<dbReference type="Pfam" id="PF01381">
    <property type="entry name" value="HTH_3"/>
    <property type="match status" value="1"/>
</dbReference>
<feature type="domain" description="HTH cro/C1-type" evidence="2">
    <location>
        <begin position="83"/>
        <end position="138"/>
    </location>
</feature>
<dbReference type="PROSITE" id="PS50943">
    <property type="entry name" value="HTH_CROC1"/>
    <property type="match status" value="1"/>
</dbReference>
<dbReference type="InterPro" id="IPR001387">
    <property type="entry name" value="Cro/C1-type_HTH"/>
</dbReference>
<evidence type="ECO:0000313" key="4">
    <source>
        <dbReference type="Proteomes" id="UP001140979"/>
    </source>
</evidence>
<organism evidence="3 4">
    <name type="scientific">Vibrio aestuarianus</name>
    <dbReference type="NCBI Taxonomy" id="28171"/>
    <lineage>
        <taxon>Bacteria</taxon>
        <taxon>Pseudomonadati</taxon>
        <taxon>Pseudomonadota</taxon>
        <taxon>Gammaproteobacteria</taxon>
        <taxon>Vibrionales</taxon>
        <taxon>Vibrionaceae</taxon>
        <taxon>Vibrio</taxon>
    </lineage>
</organism>
<gene>
    <name evidence="3" type="ORF">L9W94_04710</name>
</gene>
<evidence type="ECO:0000313" key="3">
    <source>
        <dbReference type="EMBL" id="MDE1241461.1"/>
    </source>
</evidence>
<dbReference type="RefSeq" id="WP_274682757.1">
    <property type="nucleotide sequence ID" value="NZ_JAKNBA010000005.1"/>
</dbReference>
<dbReference type="AlphaFoldDB" id="A0A9X4ETV0"/>
<evidence type="ECO:0000256" key="1">
    <source>
        <dbReference type="SAM" id="MobiDB-lite"/>
    </source>
</evidence>
<feature type="compositionally biased region" description="Polar residues" evidence="1">
    <location>
        <begin position="19"/>
        <end position="46"/>
    </location>
</feature>
<dbReference type="EMBL" id="JAKNBA010000005">
    <property type="protein sequence ID" value="MDE1241461.1"/>
    <property type="molecule type" value="Genomic_DNA"/>
</dbReference>
<dbReference type="SMART" id="SM00530">
    <property type="entry name" value="HTH_XRE"/>
    <property type="match status" value="1"/>
</dbReference>
<dbReference type="CDD" id="cd00093">
    <property type="entry name" value="HTH_XRE"/>
    <property type="match status" value="1"/>
</dbReference>
<dbReference type="Gene3D" id="1.10.260.40">
    <property type="entry name" value="lambda repressor-like DNA-binding domains"/>
    <property type="match status" value="1"/>
</dbReference>
<comment type="caution">
    <text evidence="3">The sequence shown here is derived from an EMBL/GenBank/DDBJ whole genome shotgun (WGS) entry which is preliminary data.</text>
</comment>
<accession>A0A9X4ETV0</accession>
<reference evidence="3" key="1">
    <citation type="submission" date="2022-02" db="EMBL/GenBank/DDBJ databases">
        <title>Emergence and expansion in Europe of a Vibrio aestuarianus clonal complex pathogenic for oysters.</title>
        <authorList>
            <person name="Mesnil A."/>
            <person name="Travers M.-A."/>
        </authorList>
    </citation>
    <scope>NUCLEOTIDE SEQUENCE</scope>
    <source>
        <strain evidence="3">19_064_11T1</strain>
    </source>
</reference>
<protein>
    <submittedName>
        <fullName evidence="3">Helix-turn-helix domain-containing protein</fullName>
    </submittedName>
</protein>
<dbReference type="GO" id="GO:0003677">
    <property type="term" value="F:DNA binding"/>
    <property type="evidence" value="ECO:0007669"/>
    <property type="project" value="InterPro"/>
</dbReference>
<feature type="region of interest" description="Disordered" evidence="1">
    <location>
        <begin position="1"/>
        <end position="60"/>
    </location>
</feature>